<protein>
    <recommendedName>
        <fullName evidence="4">Secreted protein</fullName>
    </recommendedName>
</protein>
<evidence type="ECO:0000256" key="1">
    <source>
        <dbReference type="SAM" id="SignalP"/>
    </source>
</evidence>
<accession>A0AA39X810</accession>
<keyword evidence="3" id="KW-1185">Reference proteome</keyword>
<feature type="chain" id="PRO_5041282789" description="Secreted protein" evidence="1">
    <location>
        <begin position="34"/>
        <end position="78"/>
    </location>
</feature>
<name>A0AA39X810_9PEZI</name>
<evidence type="ECO:0000313" key="3">
    <source>
        <dbReference type="Proteomes" id="UP001174934"/>
    </source>
</evidence>
<evidence type="ECO:0008006" key="4">
    <source>
        <dbReference type="Google" id="ProtNLM"/>
    </source>
</evidence>
<feature type="signal peptide" evidence="1">
    <location>
        <begin position="1"/>
        <end position="33"/>
    </location>
</feature>
<proteinExistence type="predicted"/>
<evidence type="ECO:0000313" key="2">
    <source>
        <dbReference type="EMBL" id="KAK0629026.1"/>
    </source>
</evidence>
<gene>
    <name evidence="2" type="ORF">B0T17DRAFT_524397</name>
</gene>
<dbReference type="EMBL" id="JAULSR010000002">
    <property type="protein sequence ID" value="KAK0629026.1"/>
    <property type="molecule type" value="Genomic_DNA"/>
</dbReference>
<dbReference type="AlphaFoldDB" id="A0AA39X810"/>
<reference evidence="2" key="1">
    <citation type="submission" date="2023-06" db="EMBL/GenBank/DDBJ databases">
        <title>Genome-scale phylogeny and comparative genomics of the fungal order Sordariales.</title>
        <authorList>
            <consortium name="Lawrence Berkeley National Laboratory"/>
            <person name="Hensen N."/>
            <person name="Bonometti L."/>
            <person name="Westerberg I."/>
            <person name="Brannstrom I.O."/>
            <person name="Guillou S."/>
            <person name="Cros-Aarteil S."/>
            <person name="Calhoun S."/>
            <person name="Haridas S."/>
            <person name="Kuo A."/>
            <person name="Mondo S."/>
            <person name="Pangilinan J."/>
            <person name="Riley R."/>
            <person name="LaButti K."/>
            <person name="Andreopoulos B."/>
            <person name="Lipzen A."/>
            <person name="Chen C."/>
            <person name="Yanf M."/>
            <person name="Daum C."/>
            <person name="Ng V."/>
            <person name="Clum A."/>
            <person name="Steindorff A."/>
            <person name="Ohm R."/>
            <person name="Martin F."/>
            <person name="Silar P."/>
            <person name="Natvig D."/>
            <person name="Lalanne C."/>
            <person name="Gautier V."/>
            <person name="Ament-velasquez S.L."/>
            <person name="Kruys A."/>
            <person name="Hutchinson M.I."/>
            <person name="Powell A.J."/>
            <person name="Barry K."/>
            <person name="Miller A.N."/>
            <person name="Grigoriev I.V."/>
            <person name="Debuchy R."/>
            <person name="Gladieux P."/>
            <person name="Thoren M.H."/>
            <person name="Johannesson H."/>
        </authorList>
    </citation>
    <scope>NUCLEOTIDE SEQUENCE</scope>
    <source>
        <strain evidence="2">SMH3391-2</strain>
    </source>
</reference>
<comment type="caution">
    <text evidence="2">The sequence shown here is derived from an EMBL/GenBank/DDBJ whole genome shotgun (WGS) entry which is preliminary data.</text>
</comment>
<sequence>MGKGGRLCRLLSPVRKSFPILLALHLLLNVSDLSHFPEWPSFLNFFFTGMLMRTLGKARDDGGRSNGIHRCGIINLRI</sequence>
<organism evidence="2 3">
    <name type="scientific">Bombardia bombarda</name>
    <dbReference type="NCBI Taxonomy" id="252184"/>
    <lineage>
        <taxon>Eukaryota</taxon>
        <taxon>Fungi</taxon>
        <taxon>Dikarya</taxon>
        <taxon>Ascomycota</taxon>
        <taxon>Pezizomycotina</taxon>
        <taxon>Sordariomycetes</taxon>
        <taxon>Sordariomycetidae</taxon>
        <taxon>Sordariales</taxon>
        <taxon>Lasiosphaeriaceae</taxon>
        <taxon>Bombardia</taxon>
    </lineage>
</organism>
<keyword evidence="1" id="KW-0732">Signal</keyword>
<dbReference type="Proteomes" id="UP001174934">
    <property type="component" value="Unassembled WGS sequence"/>
</dbReference>